<keyword evidence="1" id="KW-0812">Transmembrane</keyword>
<dbReference type="AlphaFoldDB" id="A0A1I1LK42"/>
<evidence type="ECO:0000313" key="2">
    <source>
        <dbReference type="EMBL" id="SFC73335.1"/>
    </source>
</evidence>
<dbReference type="EMBL" id="FOMH01000002">
    <property type="protein sequence ID" value="SFC73335.1"/>
    <property type="molecule type" value="Genomic_DNA"/>
</dbReference>
<sequence length="461" mass="53588">MGSVTYNFLADSLFFHENSIENNFVKETDERIERELQDYRKHCIDNYDQLIKEIVERDSFLKVFSSSDEIPLRLLKQTSLYIDQFIIKDPLFSLTDFQSEISNVTGKYLGYKNDGIINRNSLKKASLHLKEITPMVAGNYIKIFPLSYHFEAPKQIPLKMPVDYYNGVLPKEIMDFFWDNVSVRSMEKFKSGDGWQVMEKLYPCRSIVVDFKETNFKSSMIYHLFQTEVLSMDETTGTVTFSHMLPDSAPEIDHFNAWVAQSINSTSKNFFDGIFKENFISSNLNSTYLCDNDFTSKLISQNYSVKETIQTETANRIINFDLPFLDNIDIEKLMNVREMDSGVFTNFRIELEKHFRELRTISDPKIIQQKTENIFHELNDVQVQKIKQKINHINKQVFVNSLVGIGGLAGGFSTGGFSLLATALALGKGYKDYQDYKEKVKENPSYLLWKIKKKINFYSYQ</sequence>
<keyword evidence="1" id="KW-0472">Membrane</keyword>
<dbReference type="OrthoDB" id="1489315at2"/>
<feature type="transmembrane region" description="Helical" evidence="1">
    <location>
        <begin position="402"/>
        <end position="427"/>
    </location>
</feature>
<gene>
    <name evidence="2" type="ORF">SAMN05216297_10261</name>
</gene>
<name>A0A1I1LK42_9FLAO</name>
<evidence type="ECO:0000256" key="1">
    <source>
        <dbReference type="SAM" id="Phobius"/>
    </source>
</evidence>
<evidence type="ECO:0000313" key="3">
    <source>
        <dbReference type="Proteomes" id="UP000199672"/>
    </source>
</evidence>
<organism evidence="2 3">
    <name type="scientific">Flavobacterium phragmitis</name>
    <dbReference type="NCBI Taxonomy" id="739143"/>
    <lineage>
        <taxon>Bacteria</taxon>
        <taxon>Pseudomonadati</taxon>
        <taxon>Bacteroidota</taxon>
        <taxon>Flavobacteriia</taxon>
        <taxon>Flavobacteriales</taxon>
        <taxon>Flavobacteriaceae</taxon>
        <taxon>Flavobacterium</taxon>
    </lineage>
</organism>
<reference evidence="3" key="1">
    <citation type="submission" date="2016-10" db="EMBL/GenBank/DDBJ databases">
        <authorList>
            <person name="Varghese N."/>
            <person name="Submissions S."/>
        </authorList>
    </citation>
    <scope>NUCLEOTIDE SEQUENCE [LARGE SCALE GENOMIC DNA]</scope>
    <source>
        <strain evidence="3">CGMCC 1.10370</strain>
    </source>
</reference>
<proteinExistence type="predicted"/>
<keyword evidence="1" id="KW-1133">Transmembrane helix</keyword>
<dbReference type="Proteomes" id="UP000199672">
    <property type="component" value="Unassembled WGS sequence"/>
</dbReference>
<dbReference type="RefSeq" id="WP_091491529.1">
    <property type="nucleotide sequence ID" value="NZ_FOMH01000002.1"/>
</dbReference>
<protein>
    <submittedName>
        <fullName evidence="2">Uncharacterized protein</fullName>
    </submittedName>
</protein>
<keyword evidence="3" id="KW-1185">Reference proteome</keyword>
<accession>A0A1I1LK42</accession>